<dbReference type="GO" id="GO:0005737">
    <property type="term" value="C:cytoplasm"/>
    <property type="evidence" value="ECO:0007669"/>
    <property type="project" value="InterPro"/>
</dbReference>
<dbReference type="InterPro" id="IPR027267">
    <property type="entry name" value="AH/BAR_dom_sf"/>
</dbReference>
<feature type="domain" description="BAR" evidence="9">
    <location>
        <begin position="9"/>
        <end position="235"/>
    </location>
</feature>
<comment type="function">
    <text evidence="8">Involved in cytokinesis and septation where it has a role in the localization of F-actin.</text>
</comment>
<protein>
    <recommendedName>
        <fullName evidence="9">BAR domain-containing protein</fullName>
    </recommendedName>
</protein>
<keyword evidence="7" id="KW-0131">Cell cycle</keyword>
<accession>A9UPC6</accession>
<dbReference type="InParanoid" id="A9UPC6"/>
<dbReference type="RefSeq" id="XP_001742156.1">
    <property type="nucleotide sequence ID" value="XM_001742104.1"/>
</dbReference>
<keyword evidence="3" id="KW-0132">Cell division</keyword>
<dbReference type="InterPro" id="IPR004148">
    <property type="entry name" value="BAR_dom"/>
</dbReference>
<dbReference type="GO" id="GO:0097320">
    <property type="term" value="P:plasma membrane tubulation"/>
    <property type="evidence" value="ECO:0000318"/>
    <property type="project" value="GO_Central"/>
</dbReference>
<dbReference type="STRING" id="81824.A9UPC6"/>
<dbReference type="PANTHER" id="PTHR47174">
    <property type="entry name" value="BRIDGING INTEGRATOR 3"/>
    <property type="match status" value="1"/>
</dbReference>
<gene>
    <name evidence="10" type="ORF">MONBRDRAFT_35478</name>
</gene>
<dbReference type="GO" id="GO:0051666">
    <property type="term" value="P:actin cortical patch localization"/>
    <property type="evidence" value="ECO:0000318"/>
    <property type="project" value="GO_Central"/>
</dbReference>
<keyword evidence="4" id="KW-0175">Coiled coil</keyword>
<dbReference type="Proteomes" id="UP000001357">
    <property type="component" value="Unassembled WGS sequence"/>
</dbReference>
<dbReference type="GeneID" id="5888140"/>
<dbReference type="PROSITE" id="PS51021">
    <property type="entry name" value="BAR"/>
    <property type="match status" value="1"/>
</dbReference>
<reference evidence="10 11" key="1">
    <citation type="journal article" date="2008" name="Nature">
        <title>The genome of the choanoflagellate Monosiga brevicollis and the origin of metazoans.</title>
        <authorList>
            <consortium name="JGI Sequencing"/>
            <person name="King N."/>
            <person name="Westbrook M.J."/>
            <person name="Young S.L."/>
            <person name="Kuo A."/>
            <person name="Abedin M."/>
            <person name="Chapman J."/>
            <person name="Fairclough S."/>
            <person name="Hellsten U."/>
            <person name="Isogai Y."/>
            <person name="Letunic I."/>
            <person name="Marr M."/>
            <person name="Pincus D."/>
            <person name="Putnam N."/>
            <person name="Rokas A."/>
            <person name="Wright K.J."/>
            <person name="Zuzow R."/>
            <person name="Dirks W."/>
            <person name="Good M."/>
            <person name="Goodstein D."/>
            <person name="Lemons D."/>
            <person name="Li W."/>
            <person name="Lyons J.B."/>
            <person name="Morris A."/>
            <person name="Nichols S."/>
            <person name="Richter D.J."/>
            <person name="Salamov A."/>
            <person name="Bork P."/>
            <person name="Lim W.A."/>
            <person name="Manning G."/>
            <person name="Miller W.T."/>
            <person name="McGinnis W."/>
            <person name="Shapiro H."/>
            <person name="Tjian R."/>
            <person name="Grigoriev I.V."/>
            <person name="Rokhsar D."/>
        </authorList>
    </citation>
    <scope>NUCLEOTIDE SEQUENCE [LARGE SCALE GENOMIC DNA]</scope>
    <source>
        <strain evidence="11">MX1 / ATCC 50154</strain>
    </source>
</reference>
<comment type="subcellular location">
    <subcellularLocation>
        <location evidence="1">Cytoplasm</location>
        <location evidence="1">Cytoskeleton</location>
    </subcellularLocation>
</comment>
<dbReference type="Gene3D" id="1.20.1270.60">
    <property type="entry name" value="Arfaptin homology (AH) domain/BAR domain"/>
    <property type="match status" value="1"/>
</dbReference>
<dbReference type="FunFam" id="1.20.1270.60:FF:000028">
    <property type="entry name" value="Bridging integrator 3 homolog"/>
    <property type="match status" value="1"/>
</dbReference>
<keyword evidence="6" id="KW-0206">Cytoskeleton</keyword>
<dbReference type="GO" id="GO:0006897">
    <property type="term" value="P:endocytosis"/>
    <property type="evidence" value="ECO:0000318"/>
    <property type="project" value="GO_Central"/>
</dbReference>
<evidence type="ECO:0000313" key="11">
    <source>
        <dbReference type="Proteomes" id="UP000001357"/>
    </source>
</evidence>
<evidence type="ECO:0000256" key="4">
    <source>
        <dbReference type="ARBA" id="ARBA00023054"/>
    </source>
</evidence>
<organism evidence="10 11">
    <name type="scientific">Monosiga brevicollis</name>
    <name type="common">Choanoflagellate</name>
    <dbReference type="NCBI Taxonomy" id="81824"/>
    <lineage>
        <taxon>Eukaryota</taxon>
        <taxon>Choanoflagellata</taxon>
        <taxon>Craspedida</taxon>
        <taxon>Salpingoecidae</taxon>
        <taxon>Monosiga</taxon>
    </lineage>
</organism>
<dbReference type="eggNOG" id="KOG3771">
    <property type="taxonomic scope" value="Eukaryota"/>
</dbReference>
<evidence type="ECO:0000256" key="7">
    <source>
        <dbReference type="ARBA" id="ARBA00023306"/>
    </source>
</evidence>
<evidence type="ECO:0000256" key="6">
    <source>
        <dbReference type="ARBA" id="ARBA00023212"/>
    </source>
</evidence>
<proteinExistence type="predicted"/>
<evidence type="ECO:0000256" key="8">
    <source>
        <dbReference type="ARBA" id="ARBA00059510"/>
    </source>
</evidence>
<sequence>MFRKDRTRSQRGNGIPESLIPAELADVIYNQRAFEEHCAAMVKLSKKYEDTITELGRERVRLREELLSMPIFTTRQDDSTPERLNFDERIDQFRKVTDFLAERGKDLHDNYHGAVNDPLKRFMKMFPAINEKVKQHERCALDYVKAKERYDRTLHSSQADQAKRDKAASQCDAALNAFNNVNELVPEELPLIHAARFDFLDPSCMTMVAAHIRYLEAVVDNLSAICHEHEVKMSDEDYNREIEDIFSKLSALRITADGLDATVA</sequence>
<dbReference type="FunCoup" id="A9UPC6">
    <property type="interactions" value="424"/>
</dbReference>
<keyword evidence="2" id="KW-0963">Cytoplasm</keyword>
<dbReference type="EMBL" id="CH991543">
    <property type="protein sequence ID" value="EDQ92394.1"/>
    <property type="molecule type" value="Genomic_DNA"/>
</dbReference>
<dbReference type="OMA" id="TRFCAYF"/>
<evidence type="ECO:0000259" key="9">
    <source>
        <dbReference type="PROSITE" id="PS51021"/>
    </source>
</evidence>
<name>A9UPC6_MONBE</name>
<evidence type="ECO:0000256" key="3">
    <source>
        <dbReference type="ARBA" id="ARBA00022618"/>
    </source>
</evidence>
<keyword evidence="5" id="KW-0717">Septation</keyword>
<evidence type="ECO:0000313" key="10">
    <source>
        <dbReference type="EMBL" id="EDQ92394.1"/>
    </source>
</evidence>
<keyword evidence="11" id="KW-1185">Reference proteome</keyword>
<dbReference type="GO" id="GO:0051301">
    <property type="term" value="P:cell division"/>
    <property type="evidence" value="ECO:0007669"/>
    <property type="project" value="UniProtKB-KW"/>
</dbReference>
<dbReference type="AlphaFoldDB" id="A9UPC6"/>
<dbReference type="KEGG" id="mbr:MONBRDRAFT_35478"/>
<evidence type="ECO:0000256" key="5">
    <source>
        <dbReference type="ARBA" id="ARBA00023210"/>
    </source>
</evidence>
<dbReference type="PANTHER" id="PTHR47174:SF3">
    <property type="entry name" value="BRIDGING INTEGRATOR 3"/>
    <property type="match status" value="1"/>
</dbReference>
<dbReference type="InterPro" id="IPR046982">
    <property type="entry name" value="BIN3/RVS161-like"/>
</dbReference>
<dbReference type="SUPFAM" id="SSF103657">
    <property type="entry name" value="BAR/IMD domain-like"/>
    <property type="match status" value="1"/>
</dbReference>
<evidence type="ECO:0000256" key="1">
    <source>
        <dbReference type="ARBA" id="ARBA00004245"/>
    </source>
</evidence>
<dbReference type="GO" id="GO:0015629">
    <property type="term" value="C:actin cytoskeleton"/>
    <property type="evidence" value="ECO:0000318"/>
    <property type="project" value="GO_Central"/>
</dbReference>
<dbReference type="Pfam" id="PF03114">
    <property type="entry name" value="BAR"/>
    <property type="match status" value="1"/>
</dbReference>
<evidence type="ECO:0000256" key="2">
    <source>
        <dbReference type="ARBA" id="ARBA00022490"/>
    </source>
</evidence>